<sequence>MSQAQLISDSLDPIPKQRLEPVDVITTVNGGTDTAYAAARSGVLIGYESSETRPPDEIPIDFVDWPFRKIDEGSAIDEVFEQHLAVVKRERPKYAVAPDIDEHVGYIEAIQYALKLQRYCDTVIVVPKSVHPQDVPRQFRVGMPCQDRFGGTPHPWTEYANCKEVHLLGGNPAKQTQIGKYYVPVCSLDTAVPISRARWGKVWTGKKFIRKRKGFYGSIEESFATLWREWNPDRYSSSREMRWKYPKPLSGNPIYDNDPFEVEDYLMDDEEIPFPGRAWCYENDIEEWREKNTGRGIDVKPTS</sequence>
<dbReference type="EMBL" id="AOHX01000026">
    <property type="protein sequence ID" value="ELY47354.1"/>
    <property type="molecule type" value="Genomic_DNA"/>
</dbReference>
<keyword evidence="2" id="KW-1185">Reference proteome</keyword>
<reference evidence="1 2" key="1">
    <citation type="journal article" date="2014" name="PLoS Genet.">
        <title>Phylogenetically driven sequencing of extremely halophilic archaea reveals strategies for static and dynamic osmo-response.</title>
        <authorList>
            <person name="Becker E.A."/>
            <person name="Seitzer P.M."/>
            <person name="Tritt A."/>
            <person name="Larsen D."/>
            <person name="Krusor M."/>
            <person name="Yao A.I."/>
            <person name="Wu D."/>
            <person name="Madern D."/>
            <person name="Eisen J.A."/>
            <person name="Darling A.E."/>
            <person name="Facciotti M.T."/>
        </authorList>
    </citation>
    <scope>NUCLEOTIDE SEQUENCE [LARGE SCALE GENOMIC DNA]</scope>
    <source>
        <strain evidence="1 2">JCM 14089</strain>
    </source>
</reference>
<evidence type="ECO:0000313" key="2">
    <source>
        <dbReference type="Proteomes" id="UP000011661"/>
    </source>
</evidence>
<dbReference type="Proteomes" id="UP000011661">
    <property type="component" value="Unassembled WGS sequence"/>
</dbReference>
<name>L9WD14_9EURY</name>
<organism evidence="1 2">
    <name type="scientific">Natronorubrum sulfidifaciens JCM 14089</name>
    <dbReference type="NCBI Taxonomy" id="1230460"/>
    <lineage>
        <taxon>Archaea</taxon>
        <taxon>Methanobacteriati</taxon>
        <taxon>Methanobacteriota</taxon>
        <taxon>Stenosarchaea group</taxon>
        <taxon>Halobacteria</taxon>
        <taxon>Halobacteriales</taxon>
        <taxon>Natrialbaceae</taxon>
        <taxon>Natronorubrum</taxon>
    </lineage>
</organism>
<dbReference type="InterPro" id="IPR046718">
    <property type="entry name" value="DUF6610"/>
</dbReference>
<dbReference type="STRING" id="1230460.C495_03812"/>
<evidence type="ECO:0000313" key="1">
    <source>
        <dbReference type="EMBL" id="ELY47354.1"/>
    </source>
</evidence>
<dbReference type="RefSeq" id="WP_008160168.1">
    <property type="nucleotide sequence ID" value="NZ_AOHX01000026.1"/>
</dbReference>
<comment type="caution">
    <text evidence="1">The sequence shown here is derived from an EMBL/GenBank/DDBJ whole genome shotgun (WGS) entry which is preliminary data.</text>
</comment>
<gene>
    <name evidence="1" type="ORF">C495_03812</name>
</gene>
<protein>
    <submittedName>
        <fullName evidence="1">Uncharacterized protein</fullName>
    </submittedName>
</protein>
<dbReference type="Pfam" id="PF20314">
    <property type="entry name" value="DUF6610"/>
    <property type="match status" value="1"/>
</dbReference>
<accession>L9WD14</accession>
<dbReference type="PATRIC" id="fig|1230460.4.peg.765"/>
<dbReference type="AlphaFoldDB" id="L9WD14"/>
<dbReference type="OrthoDB" id="204038at2157"/>
<proteinExistence type="predicted"/>